<evidence type="ECO:0000256" key="9">
    <source>
        <dbReference type="HAMAP-Rule" id="MF_00365"/>
    </source>
</evidence>
<comment type="similarity">
    <text evidence="2 9 10">Belongs to the RecF family.</text>
</comment>
<keyword evidence="8 9" id="KW-0238">DNA-binding</keyword>
<dbReference type="GO" id="GO:0005524">
    <property type="term" value="F:ATP binding"/>
    <property type="evidence" value="ECO:0007669"/>
    <property type="project" value="UniProtKB-UniRule"/>
</dbReference>
<comment type="subcellular location">
    <subcellularLocation>
        <location evidence="1 9 10">Cytoplasm</location>
    </subcellularLocation>
</comment>
<evidence type="ECO:0000256" key="8">
    <source>
        <dbReference type="ARBA" id="ARBA00023125"/>
    </source>
</evidence>
<evidence type="ECO:0000256" key="5">
    <source>
        <dbReference type="ARBA" id="ARBA00022705"/>
    </source>
</evidence>
<evidence type="ECO:0000313" key="12">
    <source>
        <dbReference type="EMBL" id="SIN66365.1"/>
    </source>
</evidence>
<dbReference type="RefSeq" id="WP_074204504.1">
    <property type="nucleotide sequence ID" value="NZ_FSQW01000001.1"/>
</dbReference>
<comment type="function">
    <text evidence="9 10">The RecF protein is involved in DNA metabolism; it is required for DNA replication and normal SOS inducibility. RecF binds preferentially to single-stranded, linear DNA. It also seems to bind ATP.</text>
</comment>
<dbReference type="Gene3D" id="3.40.50.300">
    <property type="entry name" value="P-loop containing nucleotide triphosphate hydrolases"/>
    <property type="match status" value="1"/>
</dbReference>
<dbReference type="GO" id="GO:0009432">
    <property type="term" value="P:SOS response"/>
    <property type="evidence" value="ECO:0007669"/>
    <property type="project" value="UniProtKB-UniRule"/>
</dbReference>
<protein>
    <recommendedName>
        <fullName evidence="3 9">DNA replication and repair protein RecF</fullName>
    </recommendedName>
</protein>
<feature type="binding site" evidence="9">
    <location>
        <begin position="30"/>
        <end position="37"/>
    </location>
    <ligand>
        <name>ATP</name>
        <dbReference type="ChEBI" id="CHEBI:30616"/>
    </ligand>
</feature>
<keyword evidence="7 9" id="KW-0067">ATP-binding</keyword>
<dbReference type="GO" id="GO:0000731">
    <property type="term" value="P:DNA synthesis involved in DNA repair"/>
    <property type="evidence" value="ECO:0007669"/>
    <property type="project" value="TreeGrafter"/>
</dbReference>
<evidence type="ECO:0000256" key="2">
    <source>
        <dbReference type="ARBA" id="ARBA00008016"/>
    </source>
</evidence>
<dbReference type="GO" id="GO:0006260">
    <property type="term" value="P:DNA replication"/>
    <property type="evidence" value="ECO:0007669"/>
    <property type="project" value="UniProtKB-UniRule"/>
</dbReference>
<dbReference type="Pfam" id="PF02463">
    <property type="entry name" value="SMC_N"/>
    <property type="match status" value="1"/>
</dbReference>
<dbReference type="SUPFAM" id="SSF52540">
    <property type="entry name" value="P-loop containing nucleoside triphosphate hydrolases"/>
    <property type="match status" value="1"/>
</dbReference>
<evidence type="ECO:0000256" key="6">
    <source>
        <dbReference type="ARBA" id="ARBA00022741"/>
    </source>
</evidence>
<dbReference type="InterPro" id="IPR003395">
    <property type="entry name" value="RecF/RecN/SMC_N"/>
</dbReference>
<dbReference type="Gene3D" id="1.20.1050.90">
    <property type="entry name" value="RecF/RecN/SMC, N-terminal domain"/>
    <property type="match status" value="1"/>
</dbReference>
<dbReference type="InterPro" id="IPR001238">
    <property type="entry name" value="DNA-binding_RecF"/>
</dbReference>
<dbReference type="NCBIfam" id="TIGR00611">
    <property type="entry name" value="recf"/>
    <property type="match status" value="1"/>
</dbReference>
<keyword evidence="9 10" id="KW-0227">DNA damage</keyword>
<dbReference type="OrthoDB" id="9803889at2"/>
<gene>
    <name evidence="9" type="primary">recF</name>
    <name evidence="12" type="ORF">SAMN02745824_1610</name>
</gene>
<dbReference type="STRING" id="1123272.SAMN02745824_1610"/>
<keyword evidence="13" id="KW-1185">Reference proteome</keyword>
<dbReference type="PANTHER" id="PTHR32182:SF0">
    <property type="entry name" value="DNA REPLICATION AND REPAIR PROTEIN RECF"/>
    <property type="match status" value="1"/>
</dbReference>
<dbReference type="HAMAP" id="MF_00365">
    <property type="entry name" value="RecF"/>
    <property type="match status" value="1"/>
</dbReference>
<evidence type="ECO:0000313" key="13">
    <source>
        <dbReference type="Proteomes" id="UP000185192"/>
    </source>
</evidence>
<keyword evidence="4 9" id="KW-0963">Cytoplasm</keyword>
<reference evidence="13" key="1">
    <citation type="submission" date="2016-11" db="EMBL/GenBank/DDBJ databases">
        <authorList>
            <person name="Varghese N."/>
            <person name="Submissions S."/>
        </authorList>
    </citation>
    <scope>NUCLEOTIDE SEQUENCE [LARGE SCALE GENOMIC DNA]</scope>
    <source>
        <strain evidence="13">DSM 22363</strain>
    </source>
</reference>
<dbReference type="AlphaFoldDB" id="A0A1N6D6H6"/>
<dbReference type="GO" id="GO:0006302">
    <property type="term" value="P:double-strand break repair"/>
    <property type="evidence" value="ECO:0007669"/>
    <property type="project" value="TreeGrafter"/>
</dbReference>
<evidence type="ECO:0000256" key="4">
    <source>
        <dbReference type="ARBA" id="ARBA00022490"/>
    </source>
</evidence>
<dbReference type="InterPro" id="IPR018078">
    <property type="entry name" value="DNA-binding_RecF_CS"/>
</dbReference>
<organism evidence="12 13">
    <name type="scientific">Parasphingorhabdus marina DSM 22363</name>
    <dbReference type="NCBI Taxonomy" id="1123272"/>
    <lineage>
        <taxon>Bacteria</taxon>
        <taxon>Pseudomonadati</taxon>
        <taxon>Pseudomonadota</taxon>
        <taxon>Alphaproteobacteria</taxon>
        <taxon>Sphingomonadales</taxon>
        <taxon>Sphingomonadaceae</taxon>
        <taxon>Parasphingorhabdus</taxon>
    </lineage>
</organism>
<accession>A0A1N6D6H6</accession>
<evidence type="ECO:0000256" key="1">
    <source>
        <dbReference type="ARBA" id="ARBA00004496"/>
    </source>
</evidence>
<dbReference type="PANTHER" id="PTHR32182">
    <property type="entry name" value="DNA REPLICATION AND REPAIR PROTEIN RECF"/>
    <property type="match status" value="1"/>
</dbReference>
<keyword evidence="5 9" id="KW-0235">DNA replication</keyword>
<dbReference type="InterPro" id="IPR027417">
    <property type="entry name" value="P-loop_NTPase"/>
</dbReference>
<keyword evidence="9 10" id="KW-0742">SOS response</keyword>
<evidence type="ECO:0000259" key="11">
    <source>
        <dbReference type="Pfam" id="PF02463"/>
    </source>
</evidence>
<dbReference type="GO" id="GO:0003697">
    <property type="term" value="F:single-stranded DNA binding"/>
    <property type="evidence" value="ECO:0007669"/>
    <property type="project" value="UniProtKB-UniRule"/>
</dbReference>
<dbReference type="GO" id="GO:0005737">
    <property type="term" value="C:cytoplasm"/>
    <property type="evidence" value="ECO:0007669"/>
    <property type="project" value="UniProtKB-SubCell"/>
</dbReference>
<sequence length="364" mass="39335">MTISRLTLQNFRNYAELRLDVSPGLIIFSGENGAGKTNILEAVSLLAPGRGLRRAPLRDIALAGGGGDFAVAGTIGETRLGTGISAEHPDRRKSRVNGAPVPTNELGEWLSLLWLTPAMDRLFLEGAAGRRNFLDRLVTALEPGHARNTARYEAVRRERNRLLAEEFSPDPEWLDALDRQLAEFGSAIAEARSRNATALNARIGTADDSLFAAAELILDDGGLQTEEQLRAALAAGRQADRAAGRTLLGPHRTDMTVFHKAKNQAAALCSTGEQKALLLSIVLAHADLIGEQRGMRPVLLLDEVAAHLDPGRRAILFERLTDRGGQVWLTGTEPELFSDAPAGAQRLTVHNATVSPDESEDRRS</sequence>
<evidence type="ECO:0000256" key="3">
    <source>
        <dbReference type="ARBA" id="ARBA00020170"/>
    </source>
</evidence>
<dbReference type="PROSITE" id="PS00617">
    <property type="entry name" value="RECF_1"/>
    <property type="match status" value="1"/>
</dbReference>
<keyword evidence="6 9" id="KW-0547">Nucleotide-binding</keyword>
<dbReference type="InterPro" id="IPR042174">
    <property type="entry name" value="RecF_2"/>
</dbReference>
<proteinExistence type="inferred from homology"/>
<evidence type="ECO:0000256" key="7">
    <source>
        <dbReference type="ARBA" id="ARBA00022840"/>
    </source>
</evidence>
<dbReference type="Proteomes" id="UP000185192">
    <property type="component" value="Unassembled WGS sequence"/>
</dbReference>
<name>A0A1N6D6H6_9SPHN</name>
<keyword evidence="9 10" id="KW-0234">DNA repair</keyword>
<feature type="domain" description="RecF/RecN/SMC N-terminal" evidence="11">
    <location>
        <begin position="3"/>
        <end position="340"/>
    </location>
</feature>
<dbReference type="PROSITE" id="PS00618">
    <property type="entry name" value="RECF_2"/>
    <property type="match status" value="1"/>
</dbReference>
<dbReference type="EMBL" id="FSQW01000001">
    <property type="protein sequence ID" value="SIN66365.1"/>
    <property type="molecule type" value="Genomic_DNA"/>
</dbReference>
<evidence type="ECO:0000256" key="10">
    <source>
        <dbReference type="RuleBase" id="RU000578"/>
    </source>
</evidence>